<dbReference type="Pfam" id="PF00652">
    <property type="entry name" value="Ricin_B_lectin"/>
    <property type="match status" value="2"/>
</dbReference>
<dbReference type="InterPro" id="IPR005506">
    <property type="entry name" value="DUF312_ALF"/>
</dbReference>
<dbReference type="PROSITE" id="PS50231">
    <property type="entry name" value="RICIN_B_LECTIN"/>
    <property type="match status" value="2"/>
</dbReference>
<dbReference type="SUPFAM" id="SSF51110">
    <property type="entry name" value="alpha-D-mannose-specific plant lectins"/>
    <property type="match status" value="1"/>
</dbReference>
<dbReference type="eggNOG" id="COG1404">
    <property type="taxonomic scope" value="Bacteria"/>
</dbReference>
<keyword evidence="3" id="KW-1185">Reference proteome</keyword>
<dbReference type="Gene3D" id="2.90.10.10">
    <property type="entry name" value="Bulb-type lectin domain"/>
    <property type="match status" value="2"/>
</dbReference>
<organism evidence="2 3">
    <name type="scientific">Actinoplanes missouriensis (strain ATCC 14538 / DSM 43046 / CBS 188.64 / JCM 3121 / NBRC 102363 / NCIMB 12654 / NRRL B-3342 / UNCC 431)</name>
    <dbReference type="NCBI Taxonomy" id="512565"/>
    <lineage>
        <taxon>Bacteria</taxon>
        <taxon>Bacillati</taxon>
        <taxon>Actinomycetota</taxon>
        <taxon>Actinomycetes</taxon>
        <taxon>Micromonosporales</taxon>
        <taxon>Micromonosporaceae</taxon>
        <taxon>Actinoplanes</taxon>
    </lineage>
</organism>
<gene>
    <name evidence="2" type="ordered locus">AMIS_60450</name>
</gene>
<dbReference type="KEGG" id="ams:AMIS_60450"/>
<dbReference type="CDD" id="cd23418">
    <property type="entry name" value="beta-trefoil_Ricin_XLN-like"/>
    <property type="match status" value="1"/>
</dbReference>
<dbReference type="InterPro" id="IPR000772">
    <property type="entry name" value="Ricin_B_lectin"/>
</dbReference>
<dbReference type="eggNOG" id="COG1318">
    <property type="taxonomic scope" value="Bacteria"/>
</dbReference>
<protein>
    <recommendedName>
        <fullName evidence="1">Bulb-type lectin domain-containing protein</fullName>
    </recommendedName>
</protein>
<accession>I0HE28</accession>
<dbReference type="InterPro" id="IPR036426">
    <property type="entry name" value="Bulb-type_lectin_dom_sf"/>
</dbReference>
<dbReference type="SMART" id="SM00458">
    <property type="entry name" value="RICIN"/>
    <property type="match status" value="2"/>
</dbReference>
<dbReference type="PATRIC" id="fig|512565.3.peg.6040"/>
<evidence type="ECO:0000259" key="1">
    <source>
        <dbReference type="PROSITE" id="PS50927"/>
    </source>
</evidence>
<proteinExistence type="predicted"/>
<dbReference type="EMBL" id="AP012319">
    <property type="protein sequence ID" value="BAL91265.1"/>
    <property type="molecule type" value="Genomic_DNA"/>
</dbReference>
<feature type="domain" description="Bulb-type lectin" evidence="1">
    <location>
        <begin position="466"/>
        <end position="571"/>
    </location>
</feature>
<dbReference type="HOGENOM" id="CLU_393127_0_0_11"/>
<dbReference type="CDD" id="cd00161">
    <property type="entry name" value="beta-trefoil_Ricin-like"/>
    <property type="match status" value="1"/>
</dbReference>
<evidence type="ECO:0000313" key="2">
    <source>
        <dbReference type="EMBL" id="BAL91265.1"/>
    </source>
</evidence>
<dbReference type="Pfam" id="PF03752">
    <property type="entry name" value="ALF"/>
    <property type="match status" value="1"/>
</dbReference>
<reference evidence="2 3" key="1">
    <citation type="submission" date="2012-02" db="EMBL/GenBank/DDBJ databases">
        <title>Complete genome sequence of Actinoplanes missouriensis 431 (= NBRC 102363).</title>
        <authorList>
            <person name="Ohnishi Y."/>
            <person name="Ishikawa J."/>
            <person name="Sekine M."/>
            <person name="Hosoyama A."/>
            <person name="Harada T."/>
            <person name="Narita H."/>
            <person name="Hata T."/>
            <person name="Konno Y."/>
            <person name="Tutikane K."/>
            <person name="Fujita N."/>
            <person name="Horinouchi S."/>
            <person name="Hayakawa M."/>
        </authorList>
    </citation>
    <scope>NUCLEOTIDE SEQUENCE [LARGE SCALE GENOMIC DNA]</scope>
    <source>
        <strain evidence="3">ATCC 14538 / DSM 43046 / CBS 188.64 / JCM 3121 / NBRC 102363 / NCIMB 12654 / NRRL B-3342 / UNCC 431</strain>
    </source>
</reference>
<dbReference type="Gene3D" id="2.80.10.50">
    <property type="match status" value="2"/>
</dbReference>
<evidence type="ECO:0000313" key="3">
    <source>
        <dbReference type="Proteomes" id="UP000007882"/>
    </source>
</evidence>
<name>I0HE28_ACTM4</name>
<dbReference type="PROSITE" id="PS50927">
    <property type="entry name" value="BULB_LECTIN"/>
    <property type="match status" value="1"/>
</dbReference>
<dbReference type="SMART" id="SM00108">
    <property type="entry name" value="B_lectin"/>
    <property type="match status" value="1"/>
</dbReference>
<dbReference type="AlphaFoldDB" id="I0HE28"/>
<sequence length="701" mass="76252">MEDKVLAAREIGIEPPPEWLGQSDRNFVFLIWQHSADYPVIRSVAELVLSADTKIVDAVCKEFILQGIFEAKVADDTKKMSDERAARQAREIKRAAYAAAAVTLDAEGRMLLLSERDVVIEIWRKTTGPRVKAAAETAIDGDAAAQHEFLVSGVTAAAKDDLDDAIAAAAKESLEAAERLKRRGEMLDAAALIGMIPDEGKLAMTDDNFIRWIYNLVDADPDKVEVRAAALAALRSSDPADWREFIDNGMEVANKKDTLRVRLEGEAADRASALKIKNDAAANGKDNLVTAATHALLGDKPDVISHFLLTGRNQVAPDSDNRPSAMSWQWRNLNSDKCLATEAGSLASGAVLVQADCAETDKQRWIAMRVYNSAPAKYRIINAQDRAKCVGLETDTAANGTKFTIATCKNAEDEFFTYTKVGDNYVWKNILAGRAITVLNASKVTGAHTITYDVNNGTNQQWYPTNTRLLPGQELGEAKVLRSLAGHSARLQSDGNFVISKGPKAVWDSATTNGVRLINQRDGNLVLRRADGLAVWASGTHTKGPSTLQMQDDGHVVLYDDSDGSVTWNSNIWDISYVSDMNDKCITVPGTTFGSSLQLEMQPCDGRIQQQFMSHEGILSFNNQCIDVKGGGLAPNGTIVQTWTCNNGPAQKFVLQGDGTLKNPASGKCIDIPNSNSNNGAKLVIWTCSTGSNQKWHKAYF</sequence>
<dbReference type="SUPFAM" id="SSF50370">
    <property type="entry name" value="Ricin B-like lectins"/>
    <property type="match status" value="2"/>
</dbReference>
<dbReference type="STRING" id="512565.AMIS_60450"/>
<dbReference type="Proteomes" id="UP000007882">
    <property type="component" value="Chromosome"/>
</dbReference>
<dbReference type="InterPro" id="IPR001480">
    <property type="entry name" value="Bulb-type_lectin_dom"/>
</dbReference>
<dbReference type="InterPro" id="IPR035992">
    <property type="entry name" value="Ricin_B-like_lectins"/>
</dbReference>